<comment type="caution">
    <text evidence="1">The sequence shown here is derived from an EMBL/GenBank/DDBJ whole genome shotgun (WGS) entry which is preliminary data.</text>
</comment>
<dbReference type="RefSeq" id="WP_229841141.1">
    <property type="nucleotide sequence ID" value="NZ_BMZN01000002.1"/>
</dbReference>
<name>A0A8H9IHQ0_9BURK</name>
<organism evidence="1 2">
    <name type="scientific">Alcaligenes pakistanensis</name>
    <dbReference type="NCBI Taxonomy" id="1482717"/>
    <lineage>
        <taxon>Bacteria</taxon>
        <taxon>Pseudomonadati</taxon>
        <taxon>Pseudomonadota</taxon>
        <taxon>Betaproteobacteria</taxon>
        <taxon>Burkholderiales</taxon>
        <taxon>Alcaligenaceae</taxon>
        <taxon>Alcaligenes</taxon>
    </lineage>
</organism>
<dbReference type="AlphaFoldDB" id="A0A8H9IHQ0"/>
<keyword evidence="2" id="KW-1185">Reference proteome</keyword>
<evidence type="ECO:0000313" key="2">
    <source>
        <dbReference type="Proteomes" id="UP000608923"/>
    </source>
</evidence>
<gene>
    <name evidence="1" type="ORF">GCM10010096_17770</name>
</gene>
<accession>A0A8H9IHQ0</accession>
<reference evidence="2" key="1">
    <citation type="journal article" date="2019" name="Int. J. Syst. Evol. Microbiol.">
        <title>The Global Catalogue of Microorganisms (GCM) 10K type strain sequencing project: providing services to taxonomists for standard genome sequencing and annotation.</title>
        <authorList>
            <consortium name="The Broad Institute Genomics Platform"/>
            <consortium name="The Broad Institute Genome Sequencing Center for Infectious Disease"/>
            <person name="Wu L."/>
            <person name="Ma J."/>
        </authorList>
    </citation>
    <scope>NUCLEOTIDE SEQUENCE [LARGE SCALE GENOMIC DNA]</scope>
    <source>
        <strain evidence="2">KCTC 42083</strain>
    </source>
</reference>
<evidence type="ECO:0000313" key="1">
    <source>
        <dbReference type="EMBL" id="GHC46751.1"/>
    </source>
</evidence>
<dbReference type="Proteomes" id="UP000608923">
    <property type="component" value="Unassembled WGS sequence"/>
</dbReference>
<dbReference type="EMBL" id="BMZN01000002">
    <property type="protein sequence ID" value="GHC46751.1"/>
    <property type="molecule type" value="Genomic_DNA"/>
</dbReference>
<sequence>MSYQNMIDLSQDKAALTALYAPLQHHFRVLDVPTLPFAILDGKGLPKPLSVGAAIKILSTARKASVCR</sequence>
<proteinExistence type="predicted"/>
<protein>
    <submittedName>
        <fullName evidence="1">Uncharacterized protein</fullName>
    </submittedName>
</protein>